<dbReference type="PANTHER" id="PTHR36290:SF1">
    <property type="entry name" value="RIKEN CDNA D630039A03 GENE"/>
    <property type="match status" value="1"/>
</dbReference>
<dbReference type="FunCoup" id="G1U0E4">
    <property type="interactions" value="1"/>
</dbReference>
<dbReference type="GeneTree" id="ENSGT00390000005322"/>
<dbReference type="KEGG" id="ocu:100354748"/>
<feature type="region of interest" description="Disordered" evidence="1">
    <location>
        <begin position="85"/>
        <end position="111"/>
    </location>
</feature>
<dbReference type="Pfam" id="PF15733">
    <property type="entry name" value="DUF4682"/>
    <property type="match status" value="1"/>
</dbReference>
<dbReference type="InterPro" id="IPR032738">
    <property type="entry name" value="Tbc1d30_C"/>
</dbReference>
<reference evidence="3 4" key="1">
    <citation type="journal article" date="2011" name="Nature">
        <title>A high-resolution map of human evolutionary constraint using 29 mammals.</title>
        <authorList>
            <person name="Lindblad-Toh K."/>
            <person name="Garber M."/>
            <person name="Zuk O."/>
            <person name="Lin M.F."/>
            <person name="Parker B.J."/>
            <person name="Washietl S."/>
            <person name="Kheradpour P."/>
            <person name="Ernst J."/>
            <person name="Jordan G."/>
            <person name="Mauceli E."/>
            <person name="Ward L.D."/>
            <person name="Lowe C.B."/>
            <person name="Holloway A.K."/>
            <person name="Clamp M."/>
            <person name="Gnerre S."/>
            <person name="Alfoldi J."/>
            <person name="Beal K."/>
            <person name="Chang J."/>
            <person name="Clawson H."/>
            <person name="Cuff J."/>
            <person name="Di Palma F."/>
            <person name="Fitzgerald S."/>
            <person name="Flicek P."/>
            <person name="Guttman M."/>
            <person name="Hubisz M.J."/>
            <person name="Jaffe D.B."/>
            <person name="Jungreis I."/>
            <person name="Kent W.J."/>
            <person name="Kostka D."/>
            <person name="Lara M."/>
            <person name="Martins A.L."/>
            <person name="Massingham T."/>
            <person name="Moltke I."/>
            <person name="Raney B.J."/>
            <person name="Rasmussen M.D."/>
            <person name="Robinson J."/>
            <person name="Stark A."/>
            <person name="Vilella A.J."/>
            <person name="Wen J."/>
            <person name="Xie X."/>
            <person name="Zody M.C."/>
            <person name="Baldwin J."/>
            <person name="Bloom T."/>
            <person name="Chin C.W."/>
            <person name="Heiman D."/>
            <person name="Nicol R."/>
            <person name="Nusbaum C."/>
            <person name="Young S."/>
            <person name="Wilkinson J."/>
            <person name="Worley K.C."/>
            <person name="Kovar C.L."/>
            <person name="Muzny D.M."/>
            <person name="Gibbs R.A."/>
            <person name="Cree A."/>
            <person name="Dihn H.H."/>
            <person name="Fowler G."/>
            <person name="Jhangiani S."/>
            <person name="Joshi V."/>
            <person name="Lee S."/>
            <person name="Lewis L.R."/>
            <person name="Nazareth L.V."/>
            <person name="Okwuonu G."/>
            <person name="Santibanez J."/>
            <person name="Warren W.C."/>
            <person name="Mardis E.R."/>
            <person name="Weinstock G.M."/>
            <person name="Wilson R.K."/>
            <person name="Delehaunty K."/>
            <person name="Dooling D."/>
            <person name="Fronik C."/>
            <person name="Fulton L."/>
            <person name="Fulton B."/>
            <person name="Graves T."/>
            <person name="Minx P."/>
            <person name="Sodergren E."/>
            <person name="Birney E."/>
            <person name="Margulies E.H."/>
            <person name="Herrero J."/>
            <person name="Green E.D."/>
            <person name="Haussler D."/>
            <person name="Siepel A."/>
            <person name="Goldman N."/>
            <person name="Pollard K.S."/>
            <person name="Pedersen J.S."/>
            <person name="Lander E.S."/>
            <person name="Kellis M."/>
        </authorList>
    </citation>
    <scope>NUCLEOTIDE SEQUENCE [LARGE SCALE GENOMIC DNA]</scope>
    <source>
        <strain evidence="3 4">Thorbecke inbred</strain>
    </source>
</reference>
<gene>
    <name evidence="3" type="primary">C9orf152</name>
</gene>
<dbReference type="InParanoid" id="G1U0E4"/>
<protein>
    <submittedName>
        <fullName evidence="3">Chromosome 9 open reading frame 152</fullName>
    </submittedName>
</protein>
<reference evidence="3" key="2">
    <citation type="submission" date="2025-08" db="UniProtKB">
        <authorList>
            <consortium name="Ensembl"/>
        </authorList>
    </citation>
    <scope>IDENTIFICATION</scope>
    <source>
        <strain evidence="3">Thorbecke</strain>
    </source>
</reference>
<dbReference type="Ensembl" id="ENSOCUT00000029988.3">
    <property type="protein sequence ID" value="ENSOCUP00000022824.2"/>
    <property type="gene ID" value="ENSOCUG00000025279.3"/>
</dbReference>
<reference evidence="3" key="3">
    <citation type="submission" date="2025-09" db="UniProtKB">
        <authorList>
            <consortium name="Ensembl"/>
        </authorList>
    </citation>
    <scope>IDENTIFICATION</scope>
    <source>
        <strain evidence="3">Thorbecke</strain>
    </source>
</reference>
<dbReference type="OMA" id="MVNAVWI"/>
<dbReference type="PaxDb" id="9986-ENSOCUP00000022824"/>
<accession>G1U0E4</accession>
<keyword evidence="4" id="KW-1185">Reference proteome</keyword>
<dbReference type="AlphaFoldDB" id="G1U0E4"/>
<proteinExistence type="predicted"/>
<dbReference type="HOGENOM" id="CLU_111626_0_0_1"/>
<evidence type="ECO:0000256" key="1">
    <source>
        <dbReference type="SAM" id="MobiDB-lite"/>
    </source>
</evidence>
<dbReference type="EMBL" id="AAGW02033928">
    <property type="status" value="NOT_ANNOTATED_CDS"/>
    <property type="molecule type" value="Genomic_DNA"/>
</dbReference>
<evidence type="ECO:0000313" key="4">
    <source>
        <dbReference type="Proteomes" id="UP000001811"/>
    </source>
</evidence>
<dbReference type="Proteomes" id="UP000001811">
    <property type="component" value="Chromosome 1"/>
</dbReference>
<dbReference type="OrthoDB" id="9935880at2759"/>
<dbReference type="PANTHER" id="PTHR36290">
    <property type="entry name" value="RIKEN CDNA D630039A03 GENE"/>
    <property type="match status" value="1"/>
</dbReference>
<name>G1U0E4_RABIT</name>
<feature type="compositionally biased region" description="Acidic residues" evidence="1">
    <location>
        <begin position="92"/>
        <end position="102"/>
    </location>
</feature>
<dbReference type="STRING" id="9986.ENSOCUP00000022824"/>
<dbReference type="eggNOG" id="ENOG502SBBU">
    <property type="taxonomic scope" value="Eukaryota"/>
</dbReference>
<organism evidence="3 4">
    <name type="scientific">Oryctolagus cuniculus</name>
    <name type="common">Rabbit</name>
    <dbReference type="NCBI Taxonomy" id="9986"/>
    <lineage>
        <taxon>Eukaryota</taxon>
        <taxon>Metazoa</taxon>
        <taxon>Chordata</taxon>
        <taxon>Craniata</taxon>
        <taxon>Vertebrata</taxon>
        <taxon>Euteleostomi</taxon>
        <taxon>Mammalia</taxon>
        <taxon>Eutheria</taxon>
        <taxon>Euarchontoglires</taxon>
        <taxon>Glires</taxon>
        <taxon>Lagomorpha</taxon>
        <taxon>Leporidae</taxon>
        <taxon>Oryctolagus</taxon>
    </lineage>
</organism>
<dbReference type="Bgee" id="ENSOCUG00000025279">
    <property type="expression patterns" value="Expressed in liver and 10 other cell types or tissues"/>
</dbReference>
<feature type="domain" description="TBC1" evidence="2">
    <location>
        <begin position="40"/>
        <end position="152"/>
    </location>
</feature>
<evidence type="ECO:0000313" key="3">
    <source>
        <dbReference type="Ensembl" id="ENSOCUP00000022824.2"/>
    </source>
</evidence>
<evidence type="ECO:0000259" key="2">
    <source>
        <dbReference type="Pfam" id="PF15733"/>
    </source>
</evidence>
<sequence>MKGLSCPCPALPQFGQREPRFMAQGSGTPAQGQGPPLNAQVLRAQYEGLRRLQRTQAHLMVLPIGGNTPTPAESMTSAVWINKERRSSVSLEEGDDEVEGTPDEAARGHHQAPGSAWHTHLEMHRLVQTYQETDHQVKPKGQLIESLQRLPPDGDPCLLENNQMSQQGTQTPEEAQCPCQVGSTQTKAVGCSSKTSIQCLPPIGNSHRSGKAAHYPFPQRKTPRISQAARNLGLYGPV</sequence>